<keyword evidence="2" id="KW-1185">Reference proteome</keyword>
<dbReference type="PANTHER" id="PTHR11439">
    <property type="entry name" value="GAG-POL-RELATED RETROTRANSPOSON"/>
    <property type="match status" value="1"/>
</dbReference>
<dbReference type="AlphaFoldDB" id="A0AAV8DVG7"/>
<proteinExistence type="predicted"/>
<protein>
    <submittedName>
        <fullName evidence="1">Copia protein</fullName>
    </submittedName>
</protein>
<organism evidence="1 2">
    <name type="scientific">Rhynchospora pubera</name>
    <dbReference type="NCBI Taxonomy" id="906938"/>
    <lineage>
        <taxon>Eukaryota</taxon>
        <taxon>Viridiplantae</taxon>
        <taxon>Streptophyta</taxon>
        <taxon>Embryophyta</taxon>
        <taxon>Tracheophyta</taxon>
        <taxon>Spermatophyta</taxon>
        <taxon>Magnoliopsida</taxon>
        <taxon>Liliopsida</taxon>
        <taxon>Poales</taxon>
        <taxon>Cyperaceae</taxon>
        <taxon>Cyperoideae</taxon>
        <taxon>Rhynchosporeae</taxon>
        <taxon>Rhynchospora</taxon>
    </lineage>
</organism>
<sequence length="210" mass="23963">MHSPTTTHLDAINRILRYLKSSPGRGILMKKQNNANLVVGYSDADWAGSFDRKSTTGYCTFVWDNLVTWRSKKQNVVARSSAEAEYRAMASTASELIWLKQLLRDMGVNCSEPMKMYCDNQAARHIASNPVFHERTKHIEVDCHFIREKVQAKEIETPYVGSKDQLADVFTKALDKGSFQKIIDKFGSINIFDPNLRGSIEKNICHVRKY</sequence>
<reference evidence="1" key="1">
    <citation type="submission" date="2022-08" db="EMBL/GenBank/DDBJ databases">
        <authorList>
            <person name="Marques A."/>
        </authorList>
    </citation>
    <scope>NUCLEOTIDE SEQUENCE</scope>
    <source>
        <strain evidence="1">RhyPub2mFocal</strain>
        <tissue evidence="1">Leaves</tissue>
    </source>
</reference>
<evidence type="ECO:0000313" key="2">
    <source>
        <dbReference type="Proteomes" id="UP001140206"/>
    </source>
</evidence>
<gene>
    <name evidence="1" type="ORF">LUZ62_056212</name>
</gene>
<name>A0AAV8DVG7_9POAL</name>
<evidence type="ECO:0000313" key="1">
    <source>
        <dbReference type="EMBL" id="KAJ4771955.1"/>
    </source>
</evidence>
<dbReference type="EMBL" id="JAMFTS010000003">
    <property type="protein sequence ID" value="KAJ4771955.1"/>
    <property type="molecule type" value="Genomic_DNA"/>
</dbReference>
<dbReference type="CDD" id="cd09272">
    <property type="entry name" value="RNase_HI_RT_Ty1"/>
    <property type="match status" value="1"/>
</dbReference>
<dbReference type="SUPFAM" id="SSF56672">
    <property type="entry name" value="DNA/RNA polymerases"/>
    <property type="match status" value="1"/>
</dbReference>
<accession>A0AAV8DVG7</accession>
<dbReference type="Proteomes" id="UP001140206">
    <property type="component" value="Chromosome 3"/>
</dbReference>
<comment type="caution">
    <text evidence="1">The sequence shown here is derived from an EMBL/GenBank/DDBJ whole genome shotgun (WGS) entry which is preliminary data.</text>
</comment>
<dbReference type="InterPro" id="IPR043502">
    <property type="entry name" value="DNA/RNA_pol_sf"/>
</dbReference>
<dbReference type="PANTHER" id="PTHR11439:SF467">
    <property type="entry name" value="INTEGRASE CATALYTIC DOMAIN-CONTAINING PROTEIN"/>
    <property type="match status" value="1"/>
</dbReference>